<evidence type="ECO:0000256" key="1">
    <source>
        <dbReference type="ARBA" id="ARBA00022705"/>
    </source>
</evidence>
<keyword evidence="1" id="KW-0235">DNA replication</keyword>
<dbReference type="Gene3D" id="1.10.8.60">
    <property type="match status" value="1"/>
</dbReference>
<dbReference type="InterPro" id="IPR050238">
    <property type="entry name" value="DNA_Rep/Repair_Clamp_Loader"/>
</dbReference>
<protein>
    <submittedName>
        <fullName evidence="4">Putative P-loop containing nucleoside triphosphate hydrolase</fullName>
    </submittedName>
</protein>
<keyword evidence="2" id="KW-0547">Nucleotide-binding</keyword>
<dbReference type="GO" id="GO:0005524">
    <property type="term" value="F:ATP binding"/>
    <property type="evidence" value="ECO:0007669"/>
    <property type="project" value="UniProtKB-KW"/>
</dbReference>
<organism evidence="4 5">
    <name type="scientific">Helianthus annuus</name>
    <name type="common">Common sunflower</name>
    <dbReference type="NCBI Taxonomy" id="4232"/>
    <lineage>
        <taxon>Eukaryota</taxon>
        <taxon>Viridiplantae</taxon>
        <taxon>Streptophyta</taxon>
        <taxon>Embryophyta</taxon>
        <taxon>Tracheophyta</taxon>
        <taxon>Spermatophyta</taxon>
        <taxon>Magnoliopsida</taxon>
        <taxon>eudicotyledons</taxon>
        <taxon>Gunneridae</taxon>
        <taxon>Pentapetalae</taxon>
        <taxon>asterids</taxon>
        <taxon>campanulids</taxon>
        <taxon>Asterales</taxon>
        <taxon>Asteraceae</taxon>
        <taxon>Asteroideae</taxon>
        <taxon>Heliantheae alliance</taxon>
        <taxon>Heliantheae</taxon>
        <taxon>Helianthus</taxon>
    </lineage>
</organism>
<dbReference type="EMBL" id="CM007890">
    <property type="protein sequence ID" value="OTG36972.1"/>
    <property type="molecule type" value="Genomic_DNA"/>
</dbReference>
<keyword evidence="3" id="KW-0067">ATP-binding</keyword>
<dbReference type="Proteomes" id="UP000215914">
    <property type="component" value="Chromosome 1"/>
</dbReference>
<dbReference type="PANTHER" id="PTHR11669">
    <property type="entry name" value="REPLICATION FACTOR C / DNA POLYMERASE III GAMMA-TAU SUBUNIT"/>
    <property type="match status" value="1"/>
</dbReference>
<dbReference type="GO" id="GO:0006260">
    <property type="term" value="P:DNA replication"/>
    <property type="evidence" value="ECO:0007669"/>
    <property type="project" value="UniProtKB-KW"/>
</dbReference>
<evidence type="ECO:0000313" key="4">
    <source>
        <dbReference type="EMBL" id="OTG36972.1"/>
    </source>
</evidence>
<name>A0A251VPL4_HELAN</name>
<dbReference type="STRING" id="4232.A0A251VPL4"/>
<proteinExistence type="predicted"/>
<sequence>MTQDAQASSNALRRTMEAYSKVTRFFFICNYISRIMVPLASRCAKFRFKPFSEDIMSTRILHTCTEEGLNLDSEALSTLSSISQGDLRGTITFLELLTCLDLQFLPRI</sequence>
<reference evidence="5" key="1">
    <citation type="journal article" date="2017" name="Nature">
        <title>The sunflower genome provides insights into oil metabolism, flowering and Asterid evolution.</title>
        <authorList>
            <person name="Badouin H."/>
            <person name="Gouzy J."/>
            <person name="Grassa C.J."/>
            <person name="Murat F."/>
            <person name="Staton S.E."/>
            <person name="Cottret L."/>
            <person name="Lelandais-Briere C."/>
            <person name="Owens G.L."/>
            <person name="Carrere S."/>
            <person name="Mayjonade B."/>
            <person name="Legrand L."/>
            <person name="Gill N."/>
            <person name="Kane N.C."/>
            <person name="Bowers J.E."/>
            <person name="Hubner S."/>
            <person name="Bellec A."/>
            <person name="Berard A."/>
            <person name="Berges H."/>
            <person name="Blanchet N."/>
            <person name="Boniface M.C."/>
            <person name="Brunel D."/>
            <person name="Catrice O."/>
            <person name="Chaidir N."/>
            <person name="Claudel C."/>
            <person name="Donnadieu C."/>
            <person name="Faraut T."/>
            <person name="Fievet G."/>
            <person name="Helmstetter N."/>
            <person name="King M."/>
            <person name="Knapp S.J."/>
            <person name="Lai Z."/>
            <person name="Le Paslier M.C."/>
            <person name="Lippi Y."/>
            <person name="Lorenzon L."/>
            <person name="Mandel J.R."/>
            <person name="Marage G."/>
            <person name="Marchand G."/>
            <person name="Marquand E."/>
            <person name="Bret-Mestries E."/>
            <person name="Morien E."/>
            <person name="Nambeesan S."/>
            <person name="Nguyen T."/>
            <person name="Pegot-Espagnet P."/>
            <person name="Pouilly N."/>
            <person name="Raftis F."/>
            <person name="Sallet E."/>
            <person name="Schiex T."/>
            <person name="Thomas J."/>
            <person name="Vandecasteele C."/>
            <person name="Vares D."/>
            <person name="Vear F."/>
            <person name="Vautrin S."/>
            <person name="Crespi M."/>
            <person name="Mangin B."/>
            <person name="Burke J.M."/>
            <person name="Salse J."/>
            <person name="Munos S."/>
            <person name="Vincourt P."/>
            <person name="Rieseberg L.H."/>
            <person name="Langlade N.B."/>
        </authorList>
    </citation>
    <scope>NUCLEOTIDE SEQUENCE [LARGE SCALE GENOMIC DNA]</scope>
    <source>
        <strain evidence="5">cv. SF193</strain>
    </source>
</reference>
<keyword evidence="4" id="KW-0378">Hydrolase</keyword>
<gene>
    <name evidence="4" type="ORF">HannXRQ_Chr01g0013731</name>
</gene>
<dbReference type="InParanoid" id="A0A251VPL4"/>
<dbReference type="Gene3D" id="3.40.50.300">
    <property type="entry name" value="P-loop containing nucleotide triphosphate hydrolases"/>
    <property type="match status" value="1"/>
</dbReference>
<dbReference type="SUPFAM" id="SSF52540">
    <property type="entry name" value="P-loop containing nucleoside triphosphate hydrolases"/>
    <property type="match status" value="1"/>
</dbReference>
<dbReference type="PANTHER" id="PTHR11669:SF20">
    <property type="entry name" value="REPLICATION FACTOR C SUBUNIT 4"/>
    <property type="match status" value="1"/>
</dbReference>
<accession>A0A251VPL4</accession>
<evidence type="ECO:0000313" key="5">
    <source>
        <dbReference type="Proteomes" id="UP000215914"/>
    </source>
</evidence>
<dbReference type="AlphaFoldDB" id="A0A251VPL4"/>
<dbReference type="InterPro" id="IPR027417">
    <property type="entry name" value="P-loop_NTPase"/>
</dbReference>
<keyword evidence="5" id="KW-1185">Reference proteome</keyword>
<dbReference type="GO" id="GO:0016787">
    <property type="term" value="F:hydrolase activity"/>
    <property type="evidence" value="ECO:0007669"/>
    <property type="project" value="UniProtKB-KW"/>
</dbReference>
<evidence type="ECO:0000256" key="2">
    <source>
        <dbReference type="ARBA" id="ARBA00022741"/>
    </source>
</evidence>
<evidence type="ECO:0000256" key="3">
    <source>
        <dbReference type="ARBA" id="ARBA00022840"/>
    </source>
</evidence>